<organism evidence="4">
    <name type="scientific">Micromonas pusilla</name>
    <name type="common">Picoplanktonic green alga</name>
    <name type="synonym">Chromulina pusilla</name>
    <dbReference type="NCBI Taxonomy" id="38833"/>
    <lineage>
        <taxon>Eukaryota</taxon>
        <taxon>Viridiplantae</taxon>
        <taxon>Chlorophyta</taxon>
        <taxon>Mamiellophyceae</taxon>
        <taxon>Mamiellales</taxon>
        <taxon>Mamiellaceae</taxon>
        <taxon>Micromonas</taxon>
    </lineage>
</organism>
<dbReference type="InterPro" id="IPR001307">
    <property type="entry name" value="Thiosulphate_STrfase_CS"/>
</dbReference>
<dbReference type="InterPro" id="IPR017582">
    <property type="entry name" value="SelU"/>
</dbReference>
<dbReference type="EMBL" id="HBEN01001434">
    <property type="protein sequence ID" value="CAD8430898.1"/>
    <property type="molecule type" value="Transcribed_RNA"/>
</dbReference>
<dbReference type="InterPro" id="IPR016130">
    <property type="entry name" value="Tyr_Pase_AS"/>
</dbReference>
<feature type="domain" description="Rhodanese" evidence="3">
    <location>
        <begin position="38"/>
        <end position="180"/>
    </location>
</feature>
<dbReference type="SMART" id="SM00450">
    <property type="entry name" value="RHOD"/>
    <property type="match status" value="1"/>
</dbReference>
<dbReference type="PROSITE" id="PS00383">
    <property type="entry name" value="TYR_PHOSPHATASE_1"/>
    <property type="match status" value="1"/>
</dbReference>
<proteinExistence type="predicted"/>
<dbReference type="PANTHER" id="PTHR30401">
    <property type="entry name" value="TRNA 2-SELENOURIDINE SYNTHASE"/>
    <property type="match status" value="1"/>
</dbReference>
<dbReference type="PROSITE" id="PS50206">
    <property type="entry name" value="RHODANESE_3"/>
    <property type="match status" value="1"/>
</dbReference>
<name>A0A7S0GQN7_MICPS</name>
<evidence type="ECO:0000256" key="1">
    <source>
        <dbReference type="ARBA" id="ARBA00023266"/>
    </source>
</evidence>
<feature type="region of interest" description="Disordered" evidence="2">
    <location>
        <begin position="186"/>
        <end position="227"/>
    </location>
</feature>
<dbReference type="SUPFAM" id="SSF52821">
    <property type="entry name" value="Rhodanese/Cell cycle control phosphatase"/>
    <property type="match status" value="1"/>
</dbReference>
<dbReference type="Gene3D" id="3.40.250.10">
    <property type="entry name" value="Rhodanese-like domain"/>
    <property type="match status" value="1"/>
</dbReference>
<dbReference type="InterPro" id="IPR058840">
    <property type="entry name" value="AAA_SelU"/>
</dbReference>
<dbReference type="GO" id="GO:0002098">
    <property type="term" value="P:tRNA wobble uridine modification"/>
    <property type="evidence" value="ECO:0007669"/>
    <property type="project" value="InterPro"/>
</dbReference>
<feature type="compositionally biased region" description="Basic and acidic residues" evidence="2">
    <location>
        <begin position="213"/>
        <end position="227"/>
    </location>
</feature>
<gene>
    <name evidence="4" type="ORF">MSP1401_LOCUS1177</name>
</gene>
<evidence type="ECO:0000256" key="2">
    <source>
        <dbReference type="SAM" id="MobiDB-lite"/>
    </source>
</evidence>
<dbReference type="GO" id="GO:0004792">
    <property type="term" value="F:thiosulfate-cyanide sulfurtransferase activity"/>
    <property type="evidence" value="ECO:0007669"/>
    <property type="project" value="InterPro"/>
</dbReference>
<reference evidence="4" key="1">
    <citation type="submission" date="2021-01" db="EMBL/GenBank/DDBJ databases">
        <authorList>
            <person name="Corre E."/>
            <person name="Pelletier E."/>
            <person name="Niang G."/>
            <person name="Scheremetjew M."/>
            <person name="Finn R."/>
            <person name="Kale V."/>
            <person name="Holt S."/>
            <person name="Cochrane G."/>
            <person name="Meng A."/>
            <person name="Brown T."/>
            <person name="Cohen L."/>
        </authorList>
    </citation>
    <scope>NUCLEOTIDE SEQUENCE</scope>
    <source>
        <strain evidence="4">CCAC1681</strain>
    </source>
</reference>
<sequence>MEAFASGVKLDLAAGGAECRAEVEDLVRASVACSAADRAAEALIVDVRSPGEFARGHVPGALNVPLFTDDERAKVGTAFAKQGRGVALVLGMKAVRPKLERLVNEVVRLVEAKEAEPSSASARARGHAPLVVYVHCWRGGMRSSSLTWLLLHATPPGSLDVRVVRGGYKAFRRFVLTRWHTPASLTRASSSSSMASSASTNSSLFEDAGVSGDAEKDKKESAEKRPEPRVCVVGGRTGVGKTAALLGLRAAGESVIDLEGLAAHSGSAFGWVGRPPEQPTSEHFGNLVAMQWVALTSPPTDKVSAGSNAADDDSDKKAPRWIFVEDEGPHVGKCSVDPGLFARMRHAPLVVNVVASRATRLRTLVEDYANDAHRADPAWQDAMDESVGKLRKRLGNERAEALRVKLREGDFAAVADAAGYRSFVAVGESQSTAAALWAGVRQAEASRDAGATKSVGRIKGLVLTLVPSMGTERREKHEELREMIATTFGTNATALNGTAFERPSNTATADFDFLRDLEDCSVGYGCVPFAKYLAAKASDLPSTDALRALQPWFPQTLVLADYADEPAHPVENGRLVAEALGARFEVVNTREEREARWPRAVATFIKEVHDAETGEEAEASDEEASVARRSTRKRVFARRRRLLDAYDDASASLVLTENQLRASSQLCVGDHVATPALESRCESLTAEESGAWEAEKAAREAFEEATEGGVTTGDAFADAPPPRALSPFYLRTGLSVEECDESDLGNMRRGRVTE</sequence>
<evidence type="ECO:0000259" key="3">
    <source>
        <dbReference type="PROSITE" id="PS50206"/>
    </source>
</evidence>
<protein>
    <recommendedName>
        <fullName evidence="3">Rhodanese domain-containing protein</fullName>
    </recommendedName>
</protein>
<dbReference type="PANTHER" id="PTHR30401:SF0">
    <property type="entry name" value="TRNA 2-SELENOURIDINE SYNTHASE"/>
    <property type="match status" value="1"/>
</dbReference>
<evidence type="ECO:0000313" key="4">
    <source>
        <dbReference type="EMBL" id="CAD8430898.1"/>
    </source>
</evidence>
<dbReference type="PROSITE" id="PS00380">
    <property type="entry name" value="RHODANESE_1"/>
    <property type="match status" value="1"/>
</dbReference>
<dbReference type="InterPro" id="IPR036873">
    <property type="entry name" value="Rhodanese-like_dom_sf"/>
</dbReference>
<keyword evidence="1" id="KW-0711">Selenium</keyword>
<dbReference type="AlphaFoldDB" id="A0A7S0GQN7"/>
<dbReference type="Pfam" id="PF26341">
    <property type="entry name" value="AAA_SelU"/>
    <property type="match status" value="2"/>
</dbReference>
<dbReference type="InterPro" id="IPR001763">
    <property type="entry name" value="Rhodanese-like_dom"/>
</dbReference>
<accession>A0A7S0GQN7</accession>
<feature type="compositionally biased region" description="Low complexity" evidence="2">
    <location>
        <begin position="186"/>
        <end position="203"/>
    </location>
</feature>
<dbReference type="Pfam" id="PF00581">
    <property type="entry name" value="Rhodanese"/>
    <property type="match status" value="1"/>
</dbReference>
<dbReference type="GO" id="GO:0043828">
    <property type="term" value="F:tRNA 2-selenouridine synthase activity"/>
    <property type="evidence" value="ECO:0007669"/>
    <property type="project" value="InterPro"/>
</dbReference>